<feature type="domain" description="Tyrosine specific protein phosphatases" evidence="6">
    <location>
        <begin position="172"/>
        <end position="232"/>
    </location>
</feature>
<dbReference type="GO" id="GO:0043409">
    <property type="term" value="P:negative regulation of MAPK cascade"/>
    <property type="evidence" value="ECO:0007669"/>
    <property type="project" value="TreeGrafter"/>
</dbReference>
<dbReference type="AlphaFoldDB" id="A0A1R2BEC4"/>
<protein>
    <recommendedName>
        <fullName evidence="2">protein-tyrosine-phosphatase</fullName>
        <ecNumber evidence="2">3.1.3.48</ecNumber>
    </recommendedName>
</protein>
<sequence>MKSQLLDLNFHIRHKNKQIQEITNQTRKEVRNETNPSKSYKAHLKMLMSVINTLPEDQRADFSGIKSMVSSDSPKPKENYPTASSLYNTRSAFKIYEPCISEIPYKSHVESEDFLYKLFISDVKTANDLAELQKRHIFALLTFGEDNDPSKYTFLKGGYLCLPLEDTSGNLKEMMEKVVKFFDRHLTKGNILVHCSTGNSRSCAAVIGYLIKKYRMTYEKAYSVVKEGRPSLKLAYTLERQLRRIERAELYN</sequence>
<gene>
    <name evidence="7" type="ORF">SteCoe_25818</name>
</gene>
<dbReference type="Pfam" id="PF00782">
    <property type="entry name" value="DSPc"/>
    <property type="match status" value="1"/>
</dbReference>
<name>A0A1R2BEC4_9CILI</name>
<evidence type="ECO:0000313" key="7">
    <source>
        <dbReference type="EMBL" id="OMJ75117.1"/>
    </source>
</evidence>
<dbReference type="EMBL" id="MPUH01000709">
    <property type="protein sequence ID" value="OMJ75117.1"/>
    <property type="molecule type" value="Genomic_DNA"/>
</dbReference>
<dbReference type="InterPro" id="IPR029021">
    <property type="entry name" value="Prot-tyrosine_phosphatase-like"/>
</dbReference>
<dbReference type="InterPro" id="IPR000387">
    <property type="entry name" value="Tyr_Pase_dom"/>
</dbReference>
<keyword evidence="8" id="KW-1185">Reference proteome</keyword>
<keyword evidence="4" id="KW-0904">Protein phosphatase</keyword>
<comment type="caution">
    <text evidence="7">The sequence shown here is derived from an EMBL/GenBank/DDBJ whole genome shotgun (WGS) entry which is preliminary data.</text>
</comment>
<reference evidence="7 8" key="1">
    <citation type="submission" date="2016-11" db="EMBL/GenBank/DDBJ databases">
        <title>The macronuclear genome of Stentor coeruleus: a giant cell with tiny introns.</title>
        <authorList>
            <person name="Slabodnick M."/>
            <person name="Ruby J.G."/>
            <person name="Reiff S.B."/>
            <person name="Swart E.C."/>
            <person name="Gosai S."/>
            <person name="Prabakaran S."/>
            <person name="Witkowska E."/>
            <person name="Larue G.E."/>
            <person name="Fisher S."/>
            <person name="Freeman R.M."/>
            <person name="Gunawardena J."/>
            <person name="Chu W."/>
            <person name="Stover N.A."/>
            <person name="Gregory B.D."/>
            <person name="Nowacki M."/>
            <person name="Derisi J."/>
            <person name="Roy S.W."/>
            <person name="Marshall W.F."/>
            <person name="Sood P."/>
        </authorList>
    </citation>
    <scope>NUCLEOTIDE SEQUENCE [LARGE SCALE GENOMIC DNA]</scope>
    <source>
        <strain evidence="7">WM001</strain>
    </source>
</reference>
<dbReference type="InterPro" id="IPR000340">
    <property type="entry name" value="Dual-sp_phosphatase_cat-dom"/>
</dbReference>
<dbReference type="PROSITE" id="PS50056">
    <property type="entry name" value="TYR_PHOSPHATASE_2"/>
    <property type="match status" value="1"/>
</dbReference>
<dbReference type="Gene3D" id="3.90.190.10">
    <property type="entry name" value="Protein tyrosine phosphatase superfamily"/>
    <property type="match status" value="1"/>
</dbReference>
<organism evidence="7 8">
    <name type="scientific">Stentor coeruleus</name>
    <dbReference type="NCBI Taxonomy" id="5963"/>
    <lineage>
        <taxon>Eukaryota</taxon>
        <taxon>Sar</taxon>
        <taxon>Alveolata</taxon>
        <taxon>Ciliophora</taxon>
        <taxon>Postciliodesmatophora</taxon>
        <taxon>Heterotrichea</taxon>
        <taxon>Heterotrichida</taxon>
        <taxon>Stentoridae</taxon>
        <taxon>Stentor</taxon>
    </lineage>
</organism>
<evidence type="ECO:0000256" key="4">
    <source>
        <dbReference type="ARBA" id="ARBA00022912"/>
    </source>
</evidence>
<evidence type="ECO:0000259" key="6">
    <source>
        <dbReference type="PROSITE" id="PS50056"/>
    </source>
</evidence>
<dbReference type="GO" id="GO:0004725">
    <property type="term" value="F:protein tyrosine phosphatase activity"/>
    <property type="evidence" value="ECO:0007669"/>
    <property type="project" value="UniProtKB-EC"/>
</dbReference>
<dbReference type="OrthoDB" id="324182at2759"/>
<evidence type="ECO:0000256" key="3">
    <source>
        <dbReference type="ARBA" id="ARBA00022801"/>
    </source>
</evidence>
<dbReference type="PANTHER" id="PTHR10159">
    <property type="entry name" value="DUAL SPECIFICITY PROTEIN PHOSPHATASE"/>
    <property type="match status" value="1"/>
</dbReference>
<evidence type="ECO:0000259" key="5">
    <source>
        <dbReference type="PROSITE" id="PS50054"/>
    </source>
</evidence>
<evidence type="ECO:0000313" key="8">
    <source>
        <dbReference type="Proteomes" id="UP000187209"/>
    </source>
</evidence>
<comment type="similarity">
    <text evidence="1">Belongs to the protein-tyrosine phosphatase family. Non-receptor class dual specificity subfamily.</text>
</comment>
<dbReference type="CDD" id="cd14498">
    <property type="entry name" value="DSP"/>
    <property type="match status" value="1"/>
</dbReference>
<dbReference type="GO" id="GO:0005737">
    <property type="term" value="C:cytoplasm"/>
    <property type="evidence" value="ECO:0007669"/>
    <property type="project" value="TreeGrafter"/>
</dbReference>
<dbReference type="EC" id="3.1.3.48" evidence="2"/>
<accession>A0A1R2BEC4</accession>
<keyword evidence="3" id="KW-0378">Hydrolase</keyword>
<dbReference type="SUPFAM" id="SSF52799">
    <property type="entry name" value="(Phosphotyrosine protein) phosphatases II"/>
    <property type="match status" value="1"/>
</dbReference>
<dbReference type="SMART" id="SM00195">
    <property type="entry name" value="DSPc"/>
    <property type="match status" value="1"/>
</dbReference>
<evidence type="ECO:0000256" key="2">
    <source>
        <dbReference type="ARBA" id="ARBA00013064"/>
    </source>
</evidence>
<dbReference type="PANTHER" id="PTHR10159:SF519">
    <property type="entry name" value="DUAL SPECIFICITY PROTEIN PHOSPHATASE MPK3"/>
    <property type="match status" value="1"/>
</dbReference>
<feature type="domain" description="Tyrosine-protein phosphatase" evidence="5">
    <location>
        <begin position="107"/>
        <end position="251"/>
    </location>
</feature>
<dbReference type="PROSITE" id="PS50054">
    <property type="entry name" value="TYR_PHOSPHATASE_DUAL"/>
    <property type="match status" value="1"/>
</dbReference>
<dbReference type="InterPro" id="IPR020422">
    <property type="entry name" value="TYR_PHOSPHATASE_DUAL_dom"/>
</dbReference>
<dbReference type="Proteomes" id="UP000187209">
    <property type="component" value="Unassembled WGS sequence"/>
</dbReference>
<proteinExistence type="inferred from homology"/>
<evidence type="ECO:0000256" key="1">
    <source>
        <dbReference type="ARBA" id="ARBA00008601"/>
    </source>
</evidence>